<keyword evidence="3" id="KW-1185">Reference proteome</keyword>
<gene>
    <name evidence="2" type="ORF">LPJ61_001334</name>
</gene>
<evidence type="ECO:0000313" key="3">
    <source>
        <dbReference type="Proteomes" id="UP001143981"/>
    </source>
</evidence>
<evidence type="ECO:0000256" key="1">
    <source>
        <dbReference type="ARBA" id="ARBA00022679"/>
    </source>
</evidence>
<evidence type="ECO:0000313" key="2">
    <source>
        <dbReference type="EMBL" id="KAJ1733901.1"/>
    </source>
</evidence>
<dbReference type="Proteomes" id="UP001143981">
    <property type="component" value="Unassembled WGS sequence"/>
</dbReference>
<dbReference type="GO" id="GO:0044550">
    <property type="term" value="P:secondary metabolite biosynthetic process"/>
    <property type="evidence" value="ECO:0007669"/>
    <property type="project" value="TreeGrafter"/>
</dbReference>
<proteinExistence type="predicted"/>
<dbReference type="PANTHER" id="PTHR31642">
    <property type="entry name" value="TRICHOTHECENE 3-O-ACETYLTRANSFERASE"/>
    <property type="match status" value="1"/>
</dbReference>
<dbReference type="EMBL" id="JANBOI010000108">
    <property type="protein sequence ID" value="KAJ1733901.1"/>
    <property type="molecule type" value="Genomic_DNA"/>
</dbReference>
<protein>
    <recommendedName>
        <fullName evidence="4">Transferase</fullName>
    </recommendedName>
</protein>
<dbReference type="Pfam" id="PF02458">
    <property type="entry name" value="Transferase"/>
    <property type="match status" value="1"/>
</dbReference>
<dbReference type="AlphaFoldDB" id="A0A9W7YF27"/>
<evidence type="ECO:0008006" key="4">
    <source>
        <dbReference type="Google" id="ProtNLM"/>
    </source>
</evidence>
<keyword evidence="1" id="KW-0808">Transferase</keyword>
<dbReference type="PANTHER" id="PTHR31642:SF310">
    <property type="entry name" value="FATTY ALCOHOL:CAFFEOYL-COA ACYLTRANSFERASE"/>
    <property type="match status" value="1"/>
</dbReference>
<dbReference type="InterPro" id="IPR023213">
    <property type="entry name" value="CAT-like_dom_sf"/>
</dbReference>
<comment type="caution">
    <text evidence="2">The sequence shown here is derived from an EMBL/GenBank/DDBJ whole genome shotgun (WGS) entry which is preliminary data.</text>
</comment>
<dbReference type="InterPro" id="IPR050317">
    <property type="entry name" value="Plant_Fungal_Acyltransferase"/>
</dbReference>
<dbReference type="OrthoDB" id="1862401at2759"/>
<dbReference type="GO" id="GO:0016747">
    <property type="term" value="F:acyltransferase activity, transferring groups other than amino-acyl groups"/>
    <property type="evidence" value="ECO:0007669"/>
    <property type="project" value="TreeGrafter"/>
</dbReference>
<name>A0A9W7YF27_9FUNG</name>
<organism evidence="2 3">
    <name type="scientific">Coemansia biformis</name>
    <dbReference type="NCBI Taxonomy" id="1286918"/>
    <lineage>
        <taxon>Eukaryota</taxon>
        <taxon>Fungi</taxon>
        <taxon>Fungi incertae sedis</taxon>
        <taxon>Zoopagomycota</taxon>
        <taxon>Kickxellomycotina</taxon>
        <taxon>Kickxellomycetes</taxon>
        <taxon>Kickxellales</taxon>
        <taxon>Kickxellaceae</taxon>
        <taxon>Coemansia</taxon>
    </lineage>
</organism>
<accession>A0A9W7YF27</accession>
<dbReference type="Gene3D" id="3.30.559.10">
    <property type="entry name" value="Chloramphenicol acetyltransferase-like domain"/>
    <property type="match status" value="2"/>
</dbReference>
<reference evidence="2" key="1">
    <citation type="submission" date="2022-07" db="EMBL/GenBank/DDBJ databases">
        <title>Phylogenomic reconstructions and comparative analyses of Kickxellomycotina fungi.</title>
        <authorList>
            <person name="Reynolds N.K."/>
            <person name="Stajich J.E."/>
            <person name="Barry K."/>
            <person name="Grigoriev I.V."/>
            <person name="Crous P."/>
            <person name="Smith M.E."/>
        </authorList>
    </citation>
    <scope>NUCLEOTIDE SEQUENCE</scope>
    <source>
        <strain evidence="2">BCRC 34381</strain>
    </source>
</reference>
<sequence length="473" mass="52820">MDDFISSLQPQVLPLTVLDTQGSFSNIPFVFFYENKTGSSDFMPTDMLRDSFFRTMKTFPFFAGRLKSKGLGNVSIVVDPRNVNMPDYSEDSSDVHFDELKDAGFRWSAWPAGVATAGAMTKADSRGEIKLINVHVVRLKENSGVIIYFSIPHYVVDGESHMGVMIRWCEVYQLMSSGQQDAVDDLPGFAFDRAIISKHLPVERAPLDSEMQMAYTSHSYLADWFAWISPNTRGYLLDKVIGRQHAATHLFHVSAAAIESLRASLREHLPEADEISVNELLLSLTTKTLVQAQQTAGCGDGKGQTTLPIAVIFETRKLLNLTRQDYIGNVLMPKLTIRSVEDLTLPTSTETLAKMITINSETARDVSAPLFGSFVDMVLGQPSSFTRPVVRYVRSKSAISFVYDTMPDMYEADFGNGRPEWVSPIEPFRANATLLLTPRDTTDGVDVFLTALPKAMEEVLKNEFWMSIAKLIY</sequence>